<dbReference type="GO" id="GO:0006508">
    <property type="term" value="P:proteolysis"/>
    <property type="evidence" value="ECO:0007669"/>
    <property type="project" value="UniProtKB-KW"/>
</dbReference>
<dbReference type="PANTHER" id="PTHR43399:SF4">
    <property type="entry name" value="CELL WALL-ASSOCIATED PROTEASE"/>
    <property type="match status" value="1"/>
</dbReference>
<reference evidence="9 10" key="1">
    <citation type="submission" date="2018-01" db="EMBL/GenBank/DDBJ databases">
        <title>The whole genome sequencing and assembly of Paenibacillus chitinolyticus KCCM 41400 strain.</title>
        <authorList>
            <person name="Kim J.-Y."/>
            <person name="Park M.-K."/>
            <person name="Lee Y.-J."/>
            <person name="Yi H."/>
            <person name="Bahn Y.-S."/>
            <person name="Kim J.F."/>
            <person name="Lee D.-W."/>
        </authorList>
    </citation>
    <scope>NUCLEOTIDE SEQUENCE [LARGE SCALE GENOMIC DNA]</scope>
    <source>
        <strain evidence="9 10">KCCM 41400</strain>
    </source>
</reference>
<accession>A0A410WQB7</accession>
<dbReference type="OrthoDB" id="9798386at2"/>
<evidence type="ECO:0000256" key="6">
    <source>
        <dbReference type="RuleBase" id="RU003355"/>
    </source>
</evidence>
<dbReference type="Gene3D" id="3.40.50.200">
    <property type="entry name" value="Peptidase S8/S53 domain"/>
    <property type="match status" value="1"/>
</dbReference>
<dbReference type="Pfam" id="PF00082">
    <property type="entry name" value="Peptidase_S8"/>
    <property type="match status" value="1"/>
</dbReference>
<dbReference type="InterPro" id="IPR023827">
    <property type="entry name" value="Peptidase_S8_Asp-AS"/>
</dbReference>
<dbReference type="InterPro" id="IPR015500">
    <property type="entry name" value="Peptidase_S8_subtilisin-rel"/>
</dbReference>
<dbReference type="InterPro" id="IPR051048">
    <property type="entry name" value="Peptidase_S8/S53_subtilisin"/>
</dbReference>
<keyword evidence="11" id="KW-1185">Reference proteome</keyword>
<dbReference type="PROSITE" id="PS51272">
    <property type="entry name" value="SLH"/>
    <property type="match status" value="3"/>
</dbReference>
<dbReference type="PRINTS" id="PR00723">
    <property type="entry name" value="SUBTILISIN"/>
</dbReference>
<dbReference type="Proteomes" id="UP000288943">
    <property type="component" value="Chromosome"/>
</dbReference>
<dbReference type="InterPro" id="IPR022398">
    <property type="entry name" value="Peptidase_S8_His-AS"/>
</dbReference>
<dbReference type="EMBL" id="CP026520">
    <property type="protein sequence ID" value="QAV16626.1"/>
    <property type="molecule type" value="Genomic_DNA"/>
</dbReference>
<organism evidence="9 10">
    <name type="scientific">Paenibacillus chitinolyticus</name>
    <dbReference type="NCBI Taxonomy" id="79263"/>
    <lineage>
        <taxon>Bacteria</taxon>
        <taxon>Bacillati</taxon>
        <taxon>Bacillota</taxon>
        <taxon>Bacilli</taxon>
        <taxon>Bacillales</taxon>
        <taxon>Paenibacillaceae</taxon>
        <taxon>Paenibacillus</taxon>
    </lineage>
</organism>
<evidence type="ECO:0000256" key="2">
    <source>
        <dbReference type="ARBA" id="ARBA00022670"/>
    </source>
</evidence>
<evidence type="ECO:0000256" key="4">
    <source>
        <dbReference type="ARBA" id="ARBA00022825"/>
    </source>
</evidence>
<dbReference type="AlphaFoldDB" id="A0A410WQB7"/>
<dbReference type="Pfam" id="PF00395">
    <property type="entry name" value="SLH"/>
    <property type="match status" value="3"/>
</dbReference>
<dbReference type="Gene3D" id="2.60.120.380">
    <property type="match status" value="3"/>
</dbReference>
<gene>
    <name evidence="8" type="ORF">M5X16_09890</name>
    <name evidence="9" type="ORF">PC41400_02505</name>
</gene>
<feature type="active site" description="Charge relay system" evidence="5">
    <location>
        <position position="70"/>
    </location>
</feature>
<feature type="domain" description="SLH" evidence="7">
    <location>
        <begin position="793"/>
        <end position="850"/>
    </location>
</feature>
<feature type="active site" description="Charge relay system" evidence="5">
    <location>
        <position position="103"/>
    </location>
</feature>
<dbReference type="InterPro" id="IPR000209">
    <property type="entry name" value="Peptidase_S8/S53_dom"/>
</dbReference>
<name>A0A410WQB7_9BACL</name>
<evidence type="ECO:0000256" key="5">
    <source>
        <dbReference type="PROSITE-ProRule" id="PRU01240"/>
    </source>
</evidence>
<dbReference type="SUPFAM" id="SSF52743">
    <property type="entry name" value="Subtilisin-like"/>
    <property type="match status" value="1"/>
</dbReference>
<dbReference type="EMBL" id="JAMDMJ010000010">
    <property type="protein sequence ID" value="MCY9596086.1"/>
    <property type="molecule type" value="Genomic_DNA"/>
</dbReference>
<dbReference type="RefSeq" id="WP_042233850.1">
    <property type="nucleotide sequence ID" value="NZ_CP026520.1"/>
</dbReference>
<keyword evidence="4 5" id="KW-0720">Serine protease</keyword>
<protein>
    <submittedName>
        <fullName evidence="9">Peptidase S8</fullName>
    </submittedName>
    <submittedName>
        <fullName evidence="8">S8 family serine peptidase</fullName>
    </submittedName>
</protein>
<evidence type="ECO:0000313" key="9">
    <source>
        <dbReference type="EMBL" id="QAV16626.1"/>
    </source>
</evidence>
<dbReference type="PROSITE" id="PS00136">
    <property type="entry name" value="SUBTILASE_ASP"/>
    <property type="match status" value="1"/>
</dbReference>
<keyword evidence="3 5" id="KW-0378">Hydrolase</keyword>
<dbReference type="PROSITE" id="PS00138">
    <property type="entry name" value="SUBTILASE_SER"/>
    <property type="match status" value="1"/>
</dbReference>
<dbReference type="InterPro" id="IPR036852">
    <property type="entry name" value="Peptidase_S8/S53_dom_sf"/>
</dbReference>
<evidence type="ECO:0000313" key="11">
    <source>
        <dbReference type="Proteomes" id="UP001527202"/>
    </source>
</evidence>
<dbReference type="PROSITE" id="PS00137">
    <property type="entry name" value="SUBTILASE_HIS"/>
    <property type="match status" value="1"/>
</dbReference>
<dbReference type="GO" id="GO:0004252">
    <property type="term" value="F:serine-type endopeptidase activity"/>
    <property type="evidence" value="ECO:0007669"/>
    <property type="project" value="UniProtKB-UniRule"/>
</dbReference>
<dbReference type="PROSITE" id="PS51892">
    <property type="entry name" value="SUBTILASE"/>
    <property type="match status" value="1"/>
</dbReference>
<feature type="domain" description="SLH" evidence="7">
    <location>
        <begin position="729"/>
        <end position="792"/>
    </location>
</feature>
<evidence type="ECO:0000259" key="7">
    <source>
        <dbReference type="PROSITE" id="PS51272"/>
    </source>
</evidence>
<evidence type="ECO:0000256" key="1">
    <source>
        <dbReference type="ARBA" id="ARBA00011073"/>
    </source>
</evidence>
<feature type="active site" description="Charge relay system" evidence="5">
    <location>
        <position position="255"/>
    </location>
</feature>
<dbReference type="InterPro" id="IPR023828">
    <property type="entry name" value="Peptidase_S8_Ser-AS"/>
</dbReference>
<dbReference type="Proteomes" id="UP001527202">
    <property type="component" value="Unassembled WGS sequence"/>
</dbReference>
<proteinExistence type="inferred from homology"/>
<evidence type="ECO:0000313" key="10">
    <source>
        <dbReference type="Proteomes" id="UP000288943"/>
    </source>
</evidence>
<dbReference type="KEGG" id="pchi:PC41400_02505"/>
<evidence type="ECO:0000256" key="3">
    <source>
        <dbReference type="ARBA" id="ARBA00022801"/>
    </source>
</evidence>
<dbReference type="SUPFAM" id="SSF89260">
    <property type="entry name" value="Collagen-binding domain"/>
    <property type="match status" value="2"/>
</dbReference>
<feature type="domain" description="SLH" evidence="7">
    <location>
        <begin position="670"/>
        <end position="728"/>
    </location>
</feature>
<keyword evidence="2 5" id="KW-0645">Protease</keyword>
<dbReference type="GeneID" id="95373684"/>
<dbReference type="InterPro" id="IPR001119">
    <property type="entry name" value="SLH_dom"/>
</dbReference>
<evidence type="ECO:0000313" key="8">
    <source>
        <dbReference type="EMBL" id="MCY9596086.1"/>
    </source>
</evidence>
<reference evidence="8 11" key="2">
    <citation type="submission" date="2022-05" db="EMBL/GenBank/DDBJ databases">
        <title>Genome Sequencing of Bee-Associated Microbes.</title>
        <authorList>
            <person name="Dunlap C."/>
        </authorList>
    </citation>
    <scope>NUCLEOTIDE SEQUENCE [LARGE SCALE GENOMIC DNA]</scope>
    <source>
        <strain evidence="8 11">NRRL B-23120</strain>
    </source>
</reference>
<sequence>MNRKFRYKWMYGWLGVVLLVWTVGISNVQAYPVSNDPLRVKQTYLDDIHMDEGWAQAGDNDEPVIVAVVDTGVDLTHPDLEGRLVPGANLLNPQEKPQDDNGHGTNVAGIIAAKMNNDKGIAGIAPNAKIMPIKALEADGTGGETKLGEGIRYAVDHGAKIVVLSLGLNKYSSFMAGTVRYAEERGVLLVAASGNEGGSVKYPAAYPTVLGVGGMTSARLADDRSNYGPDLDLVAPWHVYTTAKGGGYESKEGTSMAAPQVAGAAALLWGRAPYLEPWQLRELIKQTAEDLESPGWDATTGFGLLRVDRLMKEPLLSDRFEPNDDSGHAPMLPVHTLIHAEFSSGKDTDWFTMDSPYDGFVKLVLKTSDASPVSIRYFRDNKEAEEVFTTDPQNPVVTLPVQKGKSKIAASLLDPGKAGAVLYTLQTDFQIYQDDFEDNDHQYKATSLPARSQTVKGTFHQENDQDWFMISFKKSGTLRLKTSVDTARIDPVVLIQKKGEKSTTFDQFGEGATEATPLMNVTPGDYYIRISNVKDNTQPVMGEYTLSVDYTPKLIDPNEPNNKPYQATTLTLHEDHPGVIESASDLDWFQFRLEQESLVQLKLGSLQRGCDITFTLYDHTLKELDSKSSEGSAENLVLDRRLPAGLYYIKLQSDRAATQQMYQLNAAAQPLVAGFSDIHGHWAEKAIADLASRHVIDGDGSYKFYPDLPITRAQAAVMLANGFRLDKNRPVDYPDLSSSHWAYDSIARTTMAGYMDGYEDGHFRPDQPLTRMEMTQVIANTMQMAGKYRGRSPFLDVSDRYWGVGILKQMSGDGWIRGFPDGTYRPDDQATRAEFAALLSRFSNVFGRKR</sequence>
<dbReference type="PANTHER" id="PTHR43399">
    <property type="entry name" value="SUBTILISIN-RELATED"/>
    <property type="match status" value="1"/>
</dbReference>
<comment type="similarity">
    <text evidence="1 5 6">Belongs to the peptidase S8 family.</text>
</comment>